<protein>
    <submittedName>
        <fullName evidence="1">Uncharacterized protein</fullName>
    </submittedName>
</protein>
<comment type="caution">
    <text evidence="1">The sequence shown here is derived from an EMBL/GenBank/DDBJ whole genome shotgun (WGS) entry which is preliminary data.</text>
</comment>
<gene>
    <name evidence="1" type="ORF">SDC9_168596</name>
</gene>
<accession>A0A645G2W8</accession>
<reference evidence="1" key="1">
    <citation type="submission" date="2019-08" db="EMBL/GenBank/DDBJ databases">
        <authorList>
            <person name="Kucharzyk K."/>
            <person name="Murdoch R.W."/>
            <person name="Higgins S."/>
            <person name="Loffler F."/>
        </authorList>
    </citation>
    <scope>NUCLEOTIDE SEQUENCE</scope>
</reference>
<dbReference type="AlphaFoldDB" id="A0A645G2W8"/>
<proteinExistence type="predicted"/>
<evidence type="ECO:0000313" key="1">
    <source>
        <dbReference type="EMBL" id="MPN21217.1"/>
    </source>
</evidence>
<dbReference type="EMBL" id="VSSQ01069140">
    <property type="protein sequence ID" value="MPN21217.1"/>
    <property type="molecule type" value="Genomic_DNA"/>
</dbReference>
<sequence>MICRKNYQYQNNLLNNFQPKKNFGMSKRIDNMQIQQMDRPEKGTYCGELQKNYCRQPFFTIDEQYQWFCHYNEKSGKETDEKHASFQ</sequence>
<organism evidence="1">
    <name type="scientific">bioreactor metagenome</name>
    <dbReference type="NCBI Taxonomy" id="1076179"/>
    <lineage>
        <taxon>unclassified sequences</taxon>
        <taxon>metagenomes</taxon>
        <taxon>ecological metagenomes</taxon>
    </lineage>
</organism>
<name>A0A645G2W8_9ZZZZ</name>